<comment type="similarity">
    <text evidence="3 14">Belongs to the glycosyltransferase group 1 family. Glycosyltransferase 4 subfamily.</text>
</comment>
<dbReference type="SUPFAM" id="SSF53756">
    <property type="entry name" value="UDP-Glycosyltransferase/glycogen phosphorylase"/>
    <property type="match status" value="1"/>
</dbReference>
<feature type="domain" description="ALG11 mannosyltransferase N-terminal" evidence="16">
    <location>
        <begin position="55"/>
        <end position="83"/>
    </location>
</feature>
<dbReference type="Proteomes" id="UP000494256">
    <property type="component" value="Unassembled WGS sequence"/>
</dbReference>
<comment type="catalytic activity">
    <reaction evidence="12 14">
        <text>an alpha-D-Man-(1-&gt;3)-[alpha-D-Man-(1-&gt;6)]-beta-D-Man-(1-&gt;4)-beta-D-GlcNAc-(1-&gt;4)-alpha-D-GlcNAc-diphospho-di-trans,poly-cis-dolichol + 2 GDP-alpha-D-mannose = an alpha-D-Man-(1-&gt;2)-alpha-D-Man-(1-&gt;2)-alpha-D-Man-(1-&gt;3)-[alpha-D-Man-(1-&gt;6)]-beta-D-Man-(1-&gt;4)-beta-D-GlcNAc-(1-&gt;4)-alpha-D-GlcNAc-diphospho-di-trans,poly-cis-dolichol + 2 GDP + 2 H(+)</text>
        <dbReference type="Rhea" id="RHEA:29523"/>
        <dbReference type="Rhea" id="RHEA-COMP:19515"/>
        <dbReference type="Rhea" id="RHEA-COMP:19516"/>
        <dbReference type="ChEBI" id="CHEBI:15378"/>
        <dbReference type="ChEBI" id="CHEBI:57527"/>
        <dbReference type="ChEBI" id="CHEBI:58189"/>
        <dbReference type="ChEBI" id="CHEBI:132511"/>
        <dbReference type="ChEBI" id="CHEBI:132515"/>
        <dbReference type="EC" id="2.4.1.131"/>
    </reaction>
    <physiologicalReaction direction="left-to-right" evidence="12 14">
        <dbReference type="Rhea" id="RHEA:29524"/>
    </physiologicalReaction>
</comment>
<feature type="domain" description="Glycosyl transferase family 1" evidence="15">
    <location>
        <begin position="358"/>
        <end position="536"/>
    </location>
</feature>
<keyword evidence="7 14" id="KW-0808">Transferase</keyword>
<gene>
    <name evidence="17" type="ORF">APLA_LOCUS5822</name>
</gene>
<evidence type="ECO:0000256" key="5">
    <source>
        <dbReference type="ARBA" id="ARBA00022018"/>
    </source>
</evidence>
<dbReference type="AlphaFoldDB" id="A0A8S0ZJ10"/>
<accession>A0A8S0ZJ10</accession>
<keyword evidence="8 14" id="KW-0812">Transmembrane</keyword>
<evidence type="ECO:0000256" key="13">
    <source>
        <dbReference type="ARBA" id="ARBA00045128"/>
    </source>
</evidence>
<dbReference type="EMBL" id="CADEBD010000291">
    <property type="protein sequence ID" value="CAB3232781.1"/>
    <property type="molecule type" value="Genomic_DNA"/>
</dbReference>
<dbReference type="InterPro" id="IPR031814">
    <property type="entry name" value="ALG11_N"/>
</dbReference>
<feature type="domain" description="ALG11 mannosyltransferase N-terminal" evidence="16">
    <location>
        <begin position="131"/>
        <end position="336"/>
    </location>
</feature>
<evidence type="ECO:0000256" key="7">
    <source>
        <dbReference type="ARBA" id="ARBA00022679"/>
    </source>
</evidence>
<comment type="subcellular location">
    <subcellularLocation>
        <location evidence="1">Endoplasmic reticulum membrane</location>
        <topology evidence="1">Single-pass membrane protein</topology>
    </subcellularLocation>
</comment>
<protein>
    <recommendedName>
        <fullName evidence="5 14">GDP-Man:Man(3)GlcNAc(2)-PP-Dol alpha-1,2-mannosyltransferase</fullName>
        <ecNumber evidence="4 14">2.4.1.131</ecNumber>
    </recommendedName>
</protein>
<dbReference type="Pfam" id="PF00534">
    <property type="entry name" value="Glycos_transf_1"/>
    <property type="match status" value="1"/>
</dbReference>
<keyword evidence="9 14" id="KW-0256">Endoplasmic reticulum</keyword>
<evidence type="ECO:0000256" key="2">
    <source>
        <dbReference type="ARBA" id="ARBA00004922"/>
    </source>
</evidence>
<dbReference type="PANTHER" id="PTHR45919:SF1">
    <property type="entry name" value="GDP-MAN:MAN(3)GLCNAC(2)-PP-DOL ALPHA-1,2-MANNOSYLTRANSFERASE"/>
    <property type="match status" value="1"/>
</dbReference>
<dbReference type="InterPro" id="IPR001296">
    <property type="entry name" value="Glyco_trans_1"/>
</dbReference>
<dbReference type="CDD" id="cd03806">
    <property type="entry name" value="GT4_ALG11-like"/>
    <property type="match status" value="1"/>
</dbReference>
<evidence type="ECO:0000256" key="8">
    <source>
        <dbReference type="ARBA" id="ARBA00022692"/>
    </source>
</evidence>
<evidence type="ECO:0000259" key="16">
    <source>
        <dbReference type="Pfam" id="PF15924"/>
    </source>
</evidence>
<evidence type="ECO:0000256" key="12">
    <source>
        <dbReference type="ARBA" id="ARBA00045065"/>
    </source>
</evidence>
<dbReference type="GO" id="GO:0004377">
    <property type="term" value="F:GDP-Man:Man(3)GlcNAc(2)-PP-Dol alpha-1,2-mannosyltransferase activity"/>
    <property type="evidence" value="ECO:0007669"/>
    <property type="project" value="UniProtKB-UniRule"/>
</dbReference>
<evidence type="ECO:0000313" key="17">
    <source>
        <dbReference type="EMBL" id="CAB3232781.1"/>
    </source>
</evidence>
<keyword evidence="6 14" id="KW-0328">Glycosyltransferase</keyword>
<proteinExistence type="inferred from homology"/>
<name>A0A8S0ZJ10_ARCPL</name>
<evidence type="ECO:0000256" key="6">
    <source>
        <dbReference type="ARBA" id="ARBA00022676"/>
    </source>
</evidence>
<comment type="caution">
    <text evidence="17">The sequence shown here is derived from an EMBL/GenBank/DDBJ whole genome shotgun (WGS) entry which is preliminary data.</text>
</comment>
<dbReference type="Gene3D" id="3.40.50.2000">
    <property type="entry name" value="Glycogen Phosphorylase B"/>
    <property type="match status" value="1"/>
</dbReference>
<comment type="function">
    <text evidence="13">GDP-Man:Man(3)GlcNAc(2)-PP-Dol alpha-1,2-mannosyltransferase that operates in the biosynthetic pathway of dolichol-linked oligosaccharides, the glycan precursors employed in protein asparagine (N)-glycosylation. The assembly of dolichol-linked oligosaccharides begins on the cytosolic side of the endoplasmic reticulum membrane and finishes in its lumen. The sequential addition of sugars to dolichol pyrophosphate produces dolichol-linked oligosaccharides containing fourteen sugars, including two GlcNAcs, nine mannoses and three glucoses. Once assembled, the oligosaccharide is transferred from the lipid to nascent proteins by oligosaccharyltransferases. Catalyzes, on the cytoplasmic face of the endoplasmic reticulum, the addition of the fourth and fifth mannose residues to the dolichol-linked oligosaccharide chain, to produce Man(5)GlcNAc(2)-PP-dolichol core oligosaccharide. Man(5)GlcNAc(2)-PP-dolichol is a substrate for ALG3, the following enzyme in the biosynthetic pathway.</text>
</comment>
<feature type="transmembrane region" description="Helical" evidence="14">
    <location>
        <begin position="84"/>
        <end position="115"/>
    </location>
</feature>
<dbReference type="GO" id="GO:0006487">
    <property type="term" value="P:protein N-linked glycosylation"/>
    <property type="evidence" value="ECO:0007669"/>
    <property type="project" value="TreeGrafter"/>
</dbReference>
<evidence type="ECO:0000256" key="4">
    <source>
        <dbReference type="ARBA" id="ARBA00012645"/>
    </source>
</evidence>
<evidence type="ECO:0000256" key="10">
    <source>
        <dbReference type="ARBA" id="ARBA00022989"/>
    </source>
</evidence>
<comment type="pathway">
    <text evidence="2 14">Protein modification; protein glycosylation.</text>
</comment>
<organism evidence="17 18">
    <name type="scientific">Arctia plantaginis</name>
    <name type="common">Wood tiger moth</name>
    <name type="synonym">Phalaena plantaginis</name>
    <dbReference type="NCBI Taxonomy" id="874455"/>
    <lineage>
        <taxon>Eukaryota</taxon>
        <taxon>Metazoa</taxon>
        <taxon>Ecdysozoa</taxon>
        <taxon>Arthropoda</taxon>
        <taxon>Hexapoda</taxon>
        <taxon>Insecta</taxon>
        <taxon>Pterygota</taxon>
        <taxon>Neoptera</taxon>
        <taxon>Endopterygota</taxon>
        <taxon>Lepidoptera</taxon>
        <taxon>Glossata</taxon>
        <taxon>Ditrysia</taxon>
        <taxon>Noctuoidea</taxon>
        <taxon>Erebidae</taxon>
        <taxon>Arctiinae</taxon>
        <taxon>Arctia</taxon>
    </lineage>
</organism>
<keyword evidence="10 14" id="KW-1133">Transmembrane helix</keyword>
<evidence type="ECO:0000256" key="3">
    <source>
        <dbReference type="ARBA" id="ARBA00009481"/>
    </source>
</evidence>
<evidence type="ECO:0000256" key="11">
    <source>
        <dbReference type="ARBA" id="ARBA00023136"/>
    </source>
</evidence>
<dbReference type="Pfam" id="PF15924">
    <property type="entry name" value="ALG11_N"/>
    <property type="match status" value="2"/>
</dbReference>
<reference evidence="17 18" key="1">
    <citation type="submission" date="2020-04" db="EMBL/GenBank/DDBJ databases">
        <authorList>
            <person name="Wallbank WR R."/>
            <person name="Pardo Diaz C."/>
            <person name="Kozak K."/>
            <person name="Martin S."/>
            <person name="Jiggins C."/>
            <person name="Moest M."/>
            <person name="Warren A I."/>
            <person name="Byers J.R.P. K."/>
            <person name="Montejo-Kovacevich G."/>
            <person name="Yen C E."/>
        </authorList>
    </citation>
    <scope>NUCLEOTIDE SEQUENCE [LARGE SCALE GENOMIC DNA]</scope>
</reference>
<dbReference type="EC" id="2.4.1.131" evidence="4 14"/>
<feature type="transmembrane region" description="Helical" evidence="14">
    <location>
        <begin position="6"/>
        <end position="39"/>
    </location>
</feature>
<sequence>MFWQWFIIIVILPVTFIVFLIFCIFVLVPSAFIFASWYMRIKERKLTRRKRDGANVAFFHPYANSGGGGERVLWVAIKAMQTSIIVILPVTFIGFLIFCIFVLVPSAFIFASWYMRIKERKLTRRKRDGANVAFFHPYANSGGGGERVLWVAIKAMQTRYPDTNIFIYTVDTAEAQTILDRAQNQFNVKVEPGKINFVRLILKRAIEAESYPYFTLLLQSLGSMALGMEAFMKLNPDVFIDTTGYAFTYPIFRYLAQCPVGSYTHYPTVTGAMMRRVKHRIVAYNNSGVIARNPIFTWLKLLYYKIFGWMYGVVGRCADVVMVNGTWTEEHINELWEIPLSTHRVYPPCEVTELKQLRSLVKESDPIRILSVAQFRPEKDHPLMLQAMYELRNLLVKNEVLWNKIKLVLVGSCRNSVDEERVQNLKDLAKHLALEDSVQFVVNAPYARLLQLYQTCSLAIHAMWNEHFGISVVECMAAGLITIAHRSGGPLADIIETSETSRTGYLASEPDEYARAILEVIALPSDQKKRIVEAARASVDRFSEMEFEKAFLRAAEPLFALD</sequence>
<dbReference type="InterPro" id="IPR038013">
    <property type="entry name" value="ALG11"/>
</dbReference>
<evidence type="ECO:0000313" key="18">
    <source>
        <dbReference type="Proteomes" id="UP000494256"/>
    </source>
</evidence>
<evidence type="ECO:0000256" key="9">
    <source>
        <dbReference type="ARBA" id="ARBA00022824"/>
    </source>
</evidence>
<dbReference type="PANTHER" id="PTHR45919">
    <property type="entry name" value="GDP-MAN:MAN(3)GLCNAC(2)-PP-DOL ALPHA-1,2-MANNOSYLTRANSFERASE"/>
    <property type="match status" value="1"/>
</dbReference>
<evidence type="ECO:0000256" key="1">
    <source>
        <dbReference type="ARBA" id="ARBA00004389"/>
    </source>
</evidence>
<keyword evidence="11 14" id="KW-0472">Membrane</keyword>
<evidence type="ECO:0000256" key="14">
    <source>
        <dbReference type="RuleBase" id="RU367051"/>
    </source>
</evidence>
<evidence type="ECO:0000259" key="15">
    <source>
        <dbReference type="Pfam" id="PF00534"/>
    </source>
</evidence>
<dbReference type="GO" id="GO:0005789">
    <property type="term" value="C:endoplasmic reticulum membrane"/>
    <property type="evidence" value="ECO:0007669"/>
    <property type="project" value="UniProtKB-SubCell"/>
</dbReference>
<dbReference type="OrthoDB" id="7482456at2759"/>